<feature type="coiled-coil region" evidence="1">
    <location>
        <begin position="406"/>
        <end position="468"/>
    </location>
</feature>
<name>A0A9P1H1M4_9PEZI</name>
<dbReference type="Gene3D" id="3.40.50.12360">
    <property type="match status" value="1"/>
</dbReference>
<evidence type="ECO:0008006" key="5">
    <source>
        <dbReference type="Google" id="ProtNLM"/>
    </source>
</evidence>
<dbReference type="AlphaFoldDB" id="A0A9P1H1M4"/>
<feature type="coiled-coil region" evidence="1">
    <location>
        <begin position="533"/>
        <end position="611"/>
    </location>
</feature>
<dbReference type="Proteomes" id="UP000838763">
    <property type="component" value="Unassembled WGS sequence"/>
</dbReference>
<evidence type="ECO:0000256" key="1">
    <source>
        <dbReference type="SAM" id="Coils"/>
    </source>
</evidence>
<comment type="caution">
    <text evidence="3">The sequence shown here is derived from an EMBL/GenBank/DDBJ whole genome shotgun (WGS) entry which is preliminary data.</text>
</comment>
<evidence type="ECO:0000313" key="3">
    <source>
        <dbReference type="EMBL" id="CAI4213761.1"/>
    </source>
</evidence>
<feature type="compositionally biased region" description="Low complexity" evidence="2">
    <location>
        <begin position="628"/>
        <end position="638"/>
    </location>
</feature>
<protein>
    <recommendedName>
        <fullName evidence="5">HDA1 complex subunit</fullName>
    </recommendedName>
</protein>
<dbReference type="InterPro" id="IPR021006">
    <property type="entry name" value="Hda2/3"/>
</dbReference>
<reference evidence="3" key="1">
    <citation type="submission" date="2022-11" db="EMBL/GenBank/DDBJ databases">
        <authorList>
            <person name="Scott C."/>
            <person name="Bruce N."/>
        </authorList>
    </citation>
    <scope>NUCLEOTIDE SEQUENCE</scope>
</reference>
<organism evidence="3 4">
    <name type="scientific">Parascedosporium putredinis</name>
    <dbReference type="NCBI Taxonomy" id="1442378"/>
    <lineage>
        <taxon>Eukaryota</taxon>
        <taxon>Fungi</taxon>
        <taxon>Dikarya</taxon>
        <taxon>Ascomycota</taxon>
        <taxon>Pezizomycotina</taxon>
        <taxon>Sordariomycetes</taxon>
        <taxon>Hypocreomycetidae</taxon>
        <taxon>Microascales</taxon>
        <taxon>Microascaceae</taxon>
        <taxon>Parascedosporium</taxon>
    </lineage>
</organism>
<feature type="compositionally biased region" description="Basic and acidic residues" evidence="2">
    <location>
        <begin position="504"/>
        <end position="518"/>
    </location>
</feature>
<dbReference type="GO" id="GO:0070823">
    <property type="term" value="C:HDA1 complex"/>
    <property type="evidence" value="ECO:0007669"/>
    <property type="project" value="InterPro"/>
</dbReference>
<proteinExistence type="predicted"/>
<keyword evidence="4" id="KW-1185">Reference proteome</keyword>
<accession>A0A9P1H1M4</accession>
<feature type="region of interest" description="Disordered" evidence="2">
    <location>
        <begin position="468"/>
        <end position="518"/>
    </location>
</feature>
<evidence type="ECO:0000313" key="4">
    <source>
        <dbReference type="Proteomes" id="UP000838763"/>
    </source>
</evidence>
<dbReference type="OrthoDB" id="3647690at2759"/>
<keyword evidence="1" id="KW-0175">Coiled coil</keyword>
<dbReference type="EMBL" id="CALLCH030000009">
    <property type="protein sequence ID" value="CAI4213761.1"/>
    <property type="molecule type" value="Genomic_DNA"/>
</dbReference>
<gene>
    <name evidence="3" type="ORF">PPNO1_LOCUS3505</name>
</gene>
<feature type="compositionally biased region" description="Low complexity" evidence="2">
    <location>
        <begin position="478"/>
        <end position="492"/>
    </location>
</feature>
<sequence length="676" mass="75316">MRATQDPMLSSVAHAEGVPIDAASDVTNDSADEASEAGGPSRAGYSTEVKEYMVTLPFSSSRRPLYDDIILQSRPDIEDFCQVFHNEVLRTPRPSSVHKIEKLFLSLLNICDLPPELDARSFKKLSPKEIQNLAQHPQPPQKVLIVARSEKILFLLENLVVAEHYAYSRTGLGDMKYDHAQWPINIVLSLPNQPLVERTSDFDLIIGFDYEFKRSNVASRLSDYTPSESRQPMVLQLVLTHSIEHLDLSITEKDPDMPSFDHKNAIVIGLTKLRRLILNPDVGREPPHETAARFANQLKYYSEDFTWEPIPIPDEIFNFYLESSQPAEIESLQSKKRKLDDTESLATKRRRISNKSASMVNAEQVEALAPIIRCLGPEALDREDLKHETLVPTSLLAAMEVKFNERSAALQELRALVKELRQMNEDLQMQNNSYAKSTAAVKKLSERLSATQEAKSKLAKELAELKATHASNEPSDGPAPAALAGAAPRLPRMQQLQSLRKRPRDPEAYEEGGERGAELDYTREAYQNASQSASDLGNENRDLTSRIADLEHKASENLRQIHQINLENQAARLARLNDEQAATLREREWELDRLRDEVRILKAARRETRQASVPRSPHMGVMSPRAAGRAVTAGAAAPGVGGPPSRGSSPAAATDASGVPLFGQQPGNGRWGHLRD</sequence>
<feature type="region of interest" description="Disordered" evidence="2">
    <location>
        <begin position="628"/>
        <end position="676"/>
    </location>
</feature>
<dbReference type="InterPro" id="IPR038609">
    <property type="entry name" value="HDA1_su2/3_sf"/>
</dbReference>
<feature type="region of interest" description="Disordered" evidence="2">
    <location>
        <begin position="1"/>
        <end position="44"/>
    </location>
</feature>
<evidence type="ECO:0000256" key="2">
    <source>
        <dbReference type="SAM" id="MobiDB-lite"/>
    </source>
</evidence>
<dbReference type="Pfam" id="PF11496">
    <property type="entry name" value="HDA2-3"/>
    <property type="match status" value="1"/>
</dbReference>
<feature type="compositionally biased region" description="Low complexity" evidence="2">
    <location>
        <begin position="645"/>
        <end position="654"/>
    </location>
</feature>